<protein>
    <submittedName>
        <fullName evidence="2">Uncharacterized protein</fullName>
    </submittedName>
</protein>
<reference evidence="2 3" key="1">
    <citation type="submission" date="2016-10" db="EMBL/GenBank/DDBJ databases">
        <title>The genome sequence of Colletotrichum fioriniae PJ7.</title>
        <authorList>
            <person name="Baroncelli R."/>
        </authorList>
    </citation>
    <scope>NUCLEOTIDE SEQUENCE [LARGE SCALE GENOMIC DNA]</scope>
    <source>
        <strain evidence="2 3">Tom-12</strain>
    </source>
</reference>
<name>A0ABQ9QFV7_9PEZI</name>
<accession>A0ABQ9QFV7</accession>
<sequence>PSDIDNAVAALGGSTHATDLANSTIQSQKAPVRTAFMSDVEQVVVQLSDVCSRFESVMNETDTMSAEERLSSGYLSESRQREDVEVQTGDGPDSPLVEDNLDVLLAPVRRGREGYDFEAAKPELKRKQPPYNPGGWL</sequence>
<feature type="region of interest" description="Disordered" evidence="1">
    <location>
        <begin position="115"/>
        <end position="137"/>
    </location>
</feature>
<feature type="region of interest" description="Disordered" evidence="1">
    <location>
        <begin position="62"/>
        <end position="98"/>
    </location>
</feature>
<dbReference type="Proteomes" id="UP001227543">
    <property type="component" value="Unassembled WGS sequence"/>
</dbReference>
<organism evidence="2 3">
    <name type="scientific">Colletotrichum tamarilloi</name>
    <dbReference type="NCBI Taxonomy" id="1209934"/>
    <lineage>
        <taxon>Eukaryota</taxon>
        <taxon>Fungi</taxon>
        <taxon>Dikarya</taxon>
        <taxon>Ascomycota</taxon>
        <taxon>Pezizomycotina</taxon>
        <taxon>Sordariomycetes</taxon>
        <taxon>Hypocreomycetidae</taxon>
        <taxon>Glomerellales</taxon>
        <taxon>Glomerellaceae</taxon>
        <taxon>Colletotrichum</taxon>
        <taxon>Colletotrichum acutatum species complex</taxon>
    </lineage>
</organism>
<feature type="compositionally biased region" description="Basic and acidic residues" evidence="1">
    <location>
        <begin position="115"/>
        <end position="126"/>
    </location>
</feature>
<gene>
    <name evidence="2" type="ORF">CTAM01_17346</name>
</gene>
<proteinExistence type="predicted"/>
<feature type="non-terminal residue" evidence="2">
    <location>
        <position position="1"/>
    </location>
</feature>
<evidence type="ECO:0000313" key="3">
    <source>
        <dbReference type="Proteomes" id="UP001227543"/>
    </source>
</evidence>
<keyword evidence="3" id="KW-1185">Reference proteome</keyword>
<evidence type="ECO:0000313" key="2">
    <source>
        <dbReference type="EMBL" id="KAK1448276.1"/>
    </source>
</evidence>
<dbReference type="GeneID" id="85417569"/>
<dbReference type="EMBL" id="MLFU01000529">
    <property type="protein sequence ID" value="KAK1448276.1"/>
    <property type="molecule type" value="Genomic_DNA"/>
</dbReference>
<comment type="caution">
    <text evidence="2">The sequence shown here is derived from an EMBL/GenBank/DDBJ whole genome shotgun (WGS) entry which is preliminary data.</text>
</comment>
<dbReference type="RefSeq" id="XP_060372090.1">
    <property type="nucleotide sequence ID" value="XM_060533331.1"/>
</dbReference>
<evidence type="ECO:0000256" key="1">
    <source>
        <dbReference type="SAM" id="MobiDB-lite"/>
    </source>
</evidence>